<evidence type="ECO:0000256" key="2">
    <source>
        <dbReference type="RuleBase" id="RU000461"/>
    </source>
</evidence>
<proteinExistence type="inferred from homology"/>
<dbReference type="PRINTS" id="PR00385">
    <property type="entry name" value="P450"/>
</dbReference>
<accession>A0ABV2ADR0</accession>
<dbReference type="Pfam" id="PF00067">
    <property type="entry name" value="p450"/>
    <property type="match status" value="2"/>
</dbReference>
<dbReference type="PRINTS" id="PR00359">
    <property type="entry name" value="BP450"/>
</dbReference>
<gene>
    <name evidence="3" type="ORF">ABSH63_15445</name>
</gene>
<protein>
    <submittedName>
        <fullName evidence="3">Cytochrome P450</fullName>
    </submittedName>
</protein>
<reference evidence="3 4" key="1">
    <citation type="submission" date="2024-06" db="EMBL/GenBank/DDBJ databases">
        <authorList>
            <person name="Li Z."/>
            <person name="Jiang Y."/>
        </authorList>
    </citation>
    <scope>NUCLEOTIDE SEQUENCE [LARGE SCALE GENOMIC DNA]</scope>
    <source>
        <strain evidence="3 4">HSW-8</strain>
    </source>
</reference>
<evidence type="ECO:0000313" key="3">
    <source>
        <dbReference type="EMBL" id="MES0875392.1"/>
    </source>
</evidence>
<keyword evidence="2" id="KW-0503">Monooxygenase</keyword>
<dbReference type="Proteomes" id="UP001465331">
    <property type="component" value="Unassembled WGS sequence"/>
</dbReference>
<evidence type="ECO:0000256" key="1">
    <source>
        <dbReference type="ARBA" id="ARBA00010617"/>
    </source>
</evidence>
<keyword evidence="2" id="KW-0479">Metal-binding</keyword>
<dbReference type="InterPro" id="IPR036396">
    <property type="entry name" value="Cyt_P450_sf"/>
</dbReference>
<dbReference type="InterPro" id="IPR001128">
    <property type="entry name" value="Cyt_P450"/>
</dbReference>
<organism evidence="3 4">
    <name type="scientific">Sinimarinibacterium thermocellulolyticum</name>
    <dbReference type="NCBI Taxonomy" id="3170016"/>
    <lineage>
        <taxon>Bacteria</taxon>
        <taxon>Pseudomonadati</taxon>
        <taxon>Pseudomonadota</taxon>
        <taxon>Gammaproteobacteria</taxon>
        <taxon>Nevskiales</taxon>
        <taxon>Nevskiaceae</taxon>
        <taxon>Sinimarinibacterium</taxon>
    </lineage>
</organism>
<comment type="similarity">
    <text evidence="1 2">Belongs to the cytochrome P450 family.</text>
</comment>
<keyword evidence="2" id="KW-0408">Iron</keyword>
<evidence type="ECO:0000313" key="4">
    <source>
        <dbReference type="Proteomes" id="UP001465331"/>
    </source>
</evidence>
<dbReference type="RefSeq" id="WP_352890961.1">
    <property type="nucleotide sequence ID" value="NZ_JBEPIJ010000032.1"/>
</dbReference>
<dbReference type="EMBL" id="JBEPIJ010000032">
    <property type="protein sequence ID" value="MES0875392.1"/>
    <property type="molecule type" value="Genomic_DNA"/>
</dbReference>
<name>A0ABV2ADR0_9GAMM</name>
<dbReference type="InterPro" id="IPR017972">
    <property type="entry name" value="Cyt_P450_CS"/>
</dbReference>
<dbReference type="PROSITE" id="PS00086">
    <property type="entry name" value="CYTOCHROME_P450"/>
    <property type="match status" value="1"/>
</dbReference>
<dbReference type="PANTHER" id="PTHR46696:SF6">
    <property type="entry name" value="P450, PUTATIVE (EUROFUNG)-RELATED"/>
    <property type="match status" value="1"/>
</dbReference>
<sequence length="408" mass="45106">MEPDQIQTLMAAFDHTSEAQMRDPHPMYRAFRTQCPVGRSEQHGGFFVVSSYELVKTVFDDYARFSSTEGVGIPPHPYKMLPIDLDPPQQTKFRRVLNPRFTVESVSALAPKVEAKVHELIDAFIERGHADFAAQLVRPLLPAIVLPLLGVPMSDQPQMSAWIEYLTRGRANDLAGVAKAGEQIGAYLMGLVAARRQQPPIDDIMGLLLSSEIDGKPLSDGEIFRVLLIILFGGLDTTSAVMLEALLHLSRNPVDARRLMSGELDWARAIEEFVRYASPIQGLRRTVSEATVLGGQVLVPGDWVFGLHGSANRDPAVFKDADRCVLDRTPNPHLGFGSGAHICLGRNLARLEIRILLQTVLHRIPDYTTPSDFDPEYLAGEARGMKSLPVRFTPGRRRANVRSTEGVA</sequence>
<dbReference type="Gene3D" id="1.10.630.10">
    <property type="entry name" value="Cytochrome P450"/>
    <property type="match status" value="1"/>
</dbReference>
<dbReference type="InterPro" id="IPR002397">
    <property type="entry name" value="Cyt_P450_B"/>
</dbReference>
<keyword evidence="2" id="KW-0349">Heme</keyword>
<comment type="caution">
    <text evidence="3">The sequence shown here is derived from an EMBL/GenBank/DDBJ whole genome shotgun (WGS) entry which is preliminary data.</text>
</comment>
<keyword evidence="4" id="KW-1185">Reference proteome</keyword>
<keyword evidence="2" id="KW-0560">Oxidoreductase</keyword>
<dbReference type="PANTHER" id="PTHR46696">
    <property type="entry name" value="P450, PUTATIVE (EUROFUNG)-RELATED"/>
    <property type="match status" value="1"/>
</dbReference>
<dbReference type="SUPFAM" id="SSF48264">
    <property type="entry name" value="Cytochrome P450"/>
    <property type="match status" value="1"/>
</dbReference>